<feature type="signal peptide" evidence="2">
    <location>
        <begin position="1"/>
        <end position="23"/>
    </location>
</feature>
<reference evidence="3" key="2">
    <citation type="submission" date="2022-10" db="EMBL/GenBank/DDBJ databases">
        <authorList>
            <consortium name="ENA_rothamsted_submissions"/>
            <consortium name="culmorum"/>
            <person name="King R."/>
        </authorList>
    </citation>
    <scope>NUCLEOTIDE SEQUENCE</scope>
</reference>
<gene>
    <name evidence="3" type="ORF">PHAECO_LOCUS9806</name>
</gene>
<evidence type="ECO:0000313" key="4">
    <source>
        <dbReference type="Proteomes" id="UP001153737"/>
    </source>
</evidence>
<dbReference type="OrthoDB" id="6340174at2759"/>
<dbReference type="SMART" id="SM00718">
    <property type="entry name" value="DM4_12"/>
    <property type="match status" value="1"/>
</dbReference>
<organism evidence="3 4">
    <name type="scientific">Phaedon cochleariae</name>
    <name type="common">Mustard beetle</name>
    <dbReference type="NCBI Taxonomy" id="80249"/>
    <lineage>
        <taxon>Eukaryota</taxon>
        <taxon>Metazoa</taxon>
        <taxon>Ecdysozoa</taxon>
        <taxon>Arthropoda</taxon>
        <taxon>Hexapoda</taxon>
        <taxon>Insecta</taxon>
        <taxon>Pterygota</taxon>
        <taxon>Neoptera</taxon>
        <taxon>Endopterygota</taxon>
        <taxon>Coleoptera</taxon>
        <taxon>Polyphaga</taxon>
        <taxon>Cucujiformia</taxon>
        <taxon>Chrysomeloidea</taxon>
        <taxon>Chrysomelidae</taxon>
        <taxon>Chrysomelinae</taxon>
        <taxon>Chrysomelini</taxon>
        <taxon>Phaedon</taxon>
    </lineage>
</organism>
<dbReference type="InterPro" id="IPR006631">
    <property type="entry name" value="DM4_12"/>
</dbReference>
<keyword evidence="1" id="KW-0812">Transmembrane</keyword>
<keyword evidence="4" id="KW-1185">Reference proteome</keyword>
<dbReference type="Pfam" id="PF07841">
    <property type="entry name" value="DM4_12"/>
    <property type="match status" value="1"/>
</dbReference>
<evidence type="ECO:0000313" key="3">
    <source>
        <dbReference type="EMBL" id="CAG9823060.1"/>
    </source>
</evidence>
<feature type="transmembrane region" description="Helical" evidence="1">
    <location>
        <begin position="33"/>
        <end position="56"/>
    </location>
</feature>
<protein>
    <submittedName>
        <fullName evidence="3">Uncharacterized protein</fullName>
    </submittedName>
</protein>
<evidence type="ECO:0000256" key="1">
    <source>
        <dbReference type="SAM" id="Phobius"/>
    </source>
</evidence>
<dbReference type="AlphaFoldDB" id="A0A9N9SM02"/>
<dbReference type="PANTHER" id="PTHR21398:SF22">
    <property type="entry name" value="IP12060P-RELATED"/>
    <property type="match status" value="1"/>
</dbReference>
<sequence length="192" mass="21973">MFPNYANSLLIVLLLWMIQTSYMQDNYFSYPNLYNLRFVTGGTMGFYAAVIMPVTLKLESAYMGWFFEAIYKVPTNESSFEFPPLVERHIDRKFVYGVVQHKIETTGYPGKFCLLRTICELAIDPLHKTNGVIDDLIHIILTPSTTVNAGLPPEYVDAEIYGRKNGDCDDYHKNCSLSILDIISFVKEFPVN</sequence>
<evidence type="ECO:0000256" key="2">
    <source>
        <dbReference type="SAM" id="SignalP"/>
    </source>
</evidence>
<keyword evidence="2" id="KW-0732">Signal</keyword>
<dbReference type="PANTHER" id="PTHR21398">
    <property type="entry name" value="AGAP007094-PA"/>
    <property type="match status" value="1"/>
</dbReference>
<feature type="chain" id="PRO_5040292696" evidence="2">
    <location>
        <begin position="24"/>
        <end position="192"/>
    </location>
</feature>
<dbReference type="Proteomes" id="UP001153737">
    <property type="component" value="Chromosome 6"/>
</dbReference>
<keyword evidence="1" id="KW-0472">Membrane</keyword>
<keyword evidence="1" id="KW-1133">Transmembrane helix</keyword>
<accession>A0A9N9SM02</accession>
<name>A0A9N9SM02_PHACE</name>
<dbReference type="EMBL" id="OU896712">
    <property type="protein sequence ID" value="CAG9823060.1"/>
    <property type="molecule type" value="Genomic_DNA"/>
</dbReference>
<proteinExistence type="predicted"/>
<reference evidence="3" key="1">
    <citation type="submission" date="2022-01" db="EMBL/GenBank/DDBJ databases">
        <authorList>
            <person name="King R."/>
        </authorList>
    </citation>
    <scope>NUCLEOTIDE SEQUENCE</scope>
</reference>